<evidence type="ECO:0000256" key="3">
    <source>
        <dbReference type="ARBA" id="ARBA00011738"/>
    </source>
</evidence>
<dbReference type="SUPFAM" id="SSF109755">
    <property type="entry name" value="PhoU-like"/>
    <property type="match status" value="1"/>
</dbReference>
<evidence type="ECO:0000313" key="11">
    <source>
        <dbReference type="Proteomes" id="UP000076947"/>
    </source>
</evidence>
<evidence type="ECO:0000256" key="1">
    <source>
        <dbReference type="ARBA" id="ARBA00004496"/>
    </source>
</evidence>
<name>A0A120ML63_9CORY</name>
<keyword evidence="4 7" id="KW-0813">Transport</keyword>
<keyword evidence="6 7" id="KW-0592">Phosphate transport</keyword>
<keyword evidence="11" id="KW-1185">Reference proteome</keyword>
<dbReference type="NCBIfam" id="TIGR02135">
    <property type="entry name" value="phoU_full"/>
    <property type="match status" value="1"/>
</dbReference>
<dbReference type="AlphaFoldDB" id="A0A120ML63"/>
<dbReference type="Proteomes" id="UP000544551">
    <property type="component" value="Unassembled WGS sequence"/>
</dbReference>
<dbReference type="GO" id="GO:0005737">
    <property type="term" value="C:cytoplasm"/>
    <property type="evidence" value="ECO:0007669"/>
    <property type="project" value="UniProtKB-SubCell"/>
</dbReference>
<feature type="domain" description="PhoU" evidence="8">
    <location>
        <begin position="122"/>
        <end position="204"/>
    </location>
</feature>
<dbReference type="RefSeq" id="WP_066796197.1">
    <property type="nucleotide sequence ID" value="NZ_CAJFGC010000040.1"/>
</dbReference>
<dbReference type="OrthoDB" id="9814256at2"/>
<dbReference type="GO" id="GO:0045936">
    <property type="term" value="P:negative regulation of phosphate metabolic process"/>
    <property type="evidence" value="ECO:0007669"/>
    <property type="project" value="InterPro"/>
</dbReference>
<evidence type="ECO:0000256" key="4">
    <source>
        <dbReference type="ARBA" id="ARBA00022448"/>
    </source>
</evidence>
<gene>
    <name evidence="9" type="primary">phoU</name>
    <name evidence="10" type="ORF">AYJ05_11810</name>
    <name evidence="9" type="ORF">HF853_03440</name>
</gene>
<feature type="domain" description="PhoU" evidence="8">
    <location>
        <begin position="19"/>
        <end position="103"/>
    </location>
</feature>
<comment type="similarity">
    <text evidence="2 7">Belongs to the PhoU family.</text>
</comment>
<evidence type="ECO:0000256" key="6">
    <source>
        <dbReference type="ARBA" id="ARBA00022592"/>
    </source>
</evidence>
<keyword evidence="5 7" id="KW-0963">Cytoplasm</keyword>
<reference evidence="11" key="1">
    <citation type="submission" date="2016-02" db="EMBL/GenBank/DDBJ databases">
        <authorList>
            <person name="Kaur G."/>
            <person name="Nair G.R."/>
            <person name="Mayilraj S."/>
        </authorList>
    </citation>
    <scope>NUCLEOTIDE SEQUENCE [LARGE SCALE GENOMIC DNA]</scope>
    <source>
        <strain evidence="11">GA-15</strain>
    </source>
</reference>
<proteinExistence type="inferred from homology"/>
<dbReference type="Proteomes" id="UP000076947">
    <property type="component" value="Unassembled WGS sequence"/>
</dbReference>
<evidence type="ECO:0000313" key="12">
    <source>
        <dbReference type="Proteomes" id="UP000544551"/>
    </source>
</evidence>
<evidence type="ECO:0000313" key="9">
    <source>
        <dbReference type="EMBL" id="NME88741.1"/>
    </source>
</evidence>
<comment type="subcellular location">
    <subcellularLocation>
        <location evidence="1 7">Cytoplasm</location>
    </subcellularLocation>
</comment>
<comment type="subunit">
    <text evidence="3 7">Homodimer.</text>
</comment>
<accession>A0A120ML63</accession>
<dbReference type="FunFam" id="1.20.58.220:FF:000004">
    <property type="entry name" value="Phosphate-specific transport system accessory protein PhoU"/>
    <property type="match status" value="1"/>
</dbReference>
<evidence type="ECO:0000256" key="2">
    <source>
        <dbReference type="ARBA" id="ARBA00008107"/>
    </source>
</evidence>
<organism evidence="10 11">
    <name type="scientific">Corynebacterium stationis</name>
    <dbReference type="NCBI Taxonomy" id="1705"/>
    <lineage>
        <taxon>Bacteria</taxon>
        <taxon>Bacillati</taxon>
        <taxon>Actinomycetota</taxon>
        <taxon>Actinomycetes</taxon>
        <taxon>Mycobacteriales</taxon>
        <taxon>Corynebacteriaceae</taxon>
        <taxon>Corynebacterium</taxon>
    </lineage>
</organism>
<comment type="caution">
    <text evidence="10">The sequence shown here is derived from an EMBL/GenBank/DDBJ whole genome shotgun (WGS) entry which is preliminary data.</text>
</comment>
<evidence type="ECO:0000259" key="8">
    <source>
        <dbReference type="Pfam" id="PF01895"/>
    </source>
</evidence>
<dbReference type="InterPro" id="IPR028366">
    <property type="entry name" value="PhoU"/>
</dbReference>
<reference evidence="10" key="2">
    <citation type="submission" date="2016-02" db="EMBL/GenBank/DDBJ databases">
        <authorList>
            <person name="Wen L."/>
            <person name="He K."/>
            <person name="Yang H."/>
        </authorList>
    </citation>
    <scope>NUCLEOTIDE SEQUENCE [LARGE SCALE GENOMIC DNA]</scope>
    <source>
        <strain evidence="10">GA-15</strain>
    </source>
</reference>
<dbReference type="EMBL" id="JABAFZ010000003">
    <property type="protein sequence ID" value="NME88741.1"/>
    <property type="molecule type" value="Genomic_DNA"/>
</dbReference>
<dbReference type="PANTHER" id="PTHR42930:SF3">
    <property type="entry name" value="PHOSPHATE-SPECIFIC TRANSPORT SYSTEM ACCESSORY PROTEIN PHOU"/>
    <property type="match status" value="1"/>
</dbReference>
<dbReference type="GO" id="GO:0030643">
    <property type="term" value="P:intracellular phosphate ion homeostasis"/>
    <property type="evidence" value="ECO:0007669"/>
    <property type="project" value="InterPro"/>
</dbReference>
<dbReference type="GO" id="GO:0006817">
    <property type="term" value="P:phosphate ion transport"/>
    <property type="evidence" value="ECO:0007669"/>
    <property type="project" value="UniProtKB-KW"/>
</dbReference>
<dbReference type="PIRSF" id="PIRSF003107">
    <property type="entry name" value="PhoU"/>
    <property type="match status" value="1"/>
</dbReference>
<protein>
    <recommendedName>
        <fullName evidence="7">Phosphate-specific transport system accessory protein PhoU</fullName>
    </recommendedName>
</protein>
<dbReference type="STRING" id="1705.CA21670_10420"/>
<dbReference type="InterPro" id="IPR026022">
    <property type="entry name" value="PhoU_dom"/>
</dbReference>
<evidence type="ECO:0000256" key="5">
    <source>
        <dbReference type="ARBA" id="ARBA00022490"/>
    </source>
</evidence>
<reference evidence="9 12" key="3">
    <citation type="submission" date="2020-04" db="EMBL/GenBank/DDBJ databases">
        <authorList>
            <person name="Hitch T.C.A."/>
            <person name="Wylensek D."/>
            <person name="Clavel T."/>
        </authorList>
    </citation>
    <scope>NUCLEOTIDE SEQUENCE [LARGE SCALE GENOMIC DNA]</scope>
    <source>
        <strain evidence="9 12">BL-383-APC-3D</strain>
    </source>
</reference>
<dbReference type="PANTHER" id="PTHR42930">
    <property type="entry name" value="PHOSPHATE-SPECIFIC TRANSPORT SYSTEM ACCESSORY PROTEIN PHOU"/>
    <property type="match status" value="1"/>
</dbReference>
<dbReference type="InterPro" id="IPR038078">
    <property type="entry name" value="PhoU-like_sf"/>
</dbReference>
<sequence length="242" mass="27562">MRNAYRDELNAFAHDLIVMCDGVSAIMHKASQALLTAELQPAEEAISLSDELDEVRIRSEERAVELLALENPVAKDLRQVVSSIYIVEDLQRMGGLAKHIANAARRRHPEPVIPDAYLGYFKEMARLVEDMVTLTRDVLVDPDADVALRLTSEDDAVDDINEHLLNVLTRREWTETTRAAVDIALLSRFYERYADHCVNVAARVVFLITGLTPEEYLAERESKQERADAEARFQALERQFRR</sequence>
<comment type="function">
    <text evidence="7">Plays a role in the regulation of phosphate uptake.</text>
</comment>
<evidence type="ECO:0000313" key="10">
    <source>
        <dbReference type="EMBL" id="OAH27979.1"/>
    </source>
</evidence>
<evidence type="ECO:0000256" key="7">
    <source>
        <dbReference type="PIRNR" id="PIRNR003107"/>
    </source>
</evidence>
<dbReference type="Gene3D" id="1.20.58.220">
    <property type="entry name" value="Phosphate transport system protein phou homolog 2, domain 2"/>
    <property type="match status" value="1"/>
</dbReference>
<dbReference type="EMBL" id="LSTQ01000015">
    <property type="protein sequence ID" value="OAH27979.1"/>
    <property type="molecule type" value="Genomic_DNA"/>
</dbReference>
<dbReference type="Pfam" id="PF01895">
    <property type="entry name" value="PhoU"/>
    <property type="match status" value="2"/>
</dbReference>